<comment type="caution">
    <text evidence="1">The sequence shown here is derived from an EMBL/GenBank/DDBJ whole genome shotgun (WGS) entry which is preliminary data.</text>
</comment>
<reference evidence="1" key="1">
    <citation type="journal article" date="2014" name="Front. Microbiol.">
        <title>High frequency of phylogenetically diverse reductive dehalogenase-homologous genes in deep subseafloor sedimentary metagenomes.</title>
        <authorList>
            <person name="Kawai M."/>
            <person name="Futagami T."/>
            <person name="Toyoda A."/>
            <person name="Takaki Y."/>
            <person name="Nishi S."/>
            <person name="Hori S."/>
            <person name="Arai W."/>
            <person name="Tsubouchi T."/>
            <person name="Morono Y."/>
            <person name="Uchiyama I."/>
            <person name="Ito T."/>
            <person name="Fujiyama A."/>
            <person name="Inagaki F."/>
            <person name="Takami H."/>
        </authorList>
    </citation>
    <scope>NUCLEOTIDE SEQUENCE</scope>
    <source>
        <strain evidence="1">Expedition CK06-06</strain>
    </source>
</reference>
<accession>X1JJH2</accession>
<sequence length="147" mass="16283">SGREKMRVPIGTKTEWMEALGKGKYMQIFRDDPNLDYPDAVASNLGISENELREQIIERVRYKPEKLVSPEGLVIGEPGVEPLHFVPPEIMFIPSMAEVQNIGTKIASKVSIEAPFIKAGAKETGFQVKNYFSNIGVAHGQGLKLIN</sequence>
<proteinExistence type="predicted"/>
<name>X1JJH2_9ZZZZ</name>
<evidence type="ECO:0000313" key="1">
    <source>
        <dbReference type="EMBL" id="GAH94222.1"/>
    </source>
</evidence>
<feature type="non-terminal residue" evidence="1">
    <location>
        <position position="1"/>
    </location>
</feature>
<dbReference type="EMBL" id="BARU01045535">
    <property type="protein sequence ID" value="GAH94222.1"/>
    <property type="molecule type" value="Genomic_DNA"/>
</dbReference>
<gene>
    <name evidence="1" type="ORF">S03H2_69050</name>
</gene>
<dbReference type="AlphaFoldDB" id="X1JJH2"/>
<protein>
    <submittedName>
        <fullName evidence="1">Uncharacterized protein</fullName>
    </submittedName>
</protein>
<feature type="non-terminal residue" evidence="1">
    <location>
        <position position="147"/>
    </location>
</feature>
<organism evidence="1">
    <name type="scientific">marine sediment metagenome</name>
    <dbReference type="NCBI Taxonomy" id="412755"/>
    <lineage>
        <taxon>unclassified sequences</taxon>
        <taxon>metagenomes</taxon>
        <taxon>ecological metagenomes</taxon>
    </lineage>
</organism>